<dbReference type="Gene3D" id="3.10.10.10">
    <property type="entry name" value="HIV Type 1 Reverse Transcriptase, subunit A, domain 1"/>
    <property type="match status" value="1"/>
</dbReference>
<comment type="caution">
    <text evidence="4">The sequence shown here is derived from an EMBL/GenBank/DDBJ whole genome shotgun (WGS) entry which is preliminary data.</text>
</comment>
<dbReference type="Pfam" id="PF00078">
    <property type="entry name" value="RVT_1"/>
    <property type="match status" value="1"/>
</dbReference>
<dbReference type="EMBL" id="BKCJ010006992">
    <property type="protein sequence ID" value="GEU74994.1"/>
    <property type="molecule type" value="Genomic_DNA"/>
</dbReference>
<dbReference type="CDD" id="cd01647">
    <property type="entry name" value="RT_LTR"/>
    <property type="match status" value="1"/>
</dbReference>
<dbReference type="PROSITE" id="PS50158">
    <property type="entry name" value="ZF_CCHC"/>
    <property type="match status" value="1"/>
</dbReference>
<evidence type="ECO:0000259" key="3">
    <source>
        <dbReference type="PROSITE" id="PS50878"/>
    </source>
</evidence>
<sequence>DYRTAVTATTRRALVANQKTDTCYKCGRQGHYKNDCLKLKGQGRARALYRLAPSKMQELFNQLQELTDKGFTRHSSLLWEALVLFVKKNDESFRMCIDYFELNKLTVNNCYPFLRIDDLFDQLQGSSVYSKIDLRSGYHQLRVQDEDIPKTAFKTRYGHYEFQVMLFGLTSVPAIFMDLMNRVLKQYMDKFTILFINDTLIYSKSKDEHKEHLKQVIGLLKKLELYAKFSKCEFWLPKVQCLGHVINNESIHIDPAHIESIKDWASPNTPTEICRFLDLLLILATALEISRRVTRGFSRGQAYNCYDVISQINHSEKPKVHDAKYFREQMLLAMKVKAGSNLNNEENNFMLDNSYGEKLEELTTSIMLMAQLQPTDDNAKNVPS</sequence>
<feature type="domain" description="CCHC-type" evidence="2">
    <location>
        <begin position="23"/>
        <end position="36"/>
    </location>
</feature>
<keyword evidence="1" id="KW-0862">Zinc</keyword>
<dbReference type="InterPro" id="IPR001878">
    <property type="entry name" value="Znf_CCHC"/>
</dbReference>
<dbReference type="InterPro" id="IPR043502">
    <property type="entry name" value="DNA/RNA_pol_sf"/>
</dbReference>
<reference evidence="4" key="1">
    <citation type="journal article" date="2019" name="Sci. Rep.">
        <title>Draft genome of Tanacetum cinerariifolium, the natural source of mosquito coil.</title>
        <authorList>
            <person name="Yamashiro T."/>
            <person name="Shiraishi A."/>
            <person name="Satake H."/>
            <person name="Nakayama K."/>
        </authorList>
    </citation>
    <scope>NUCLEOTIDE SEQUENCE</scope>
</reference>
<keyword evidence="1" id="KW-0479">Metal-binding</keyword>
<keyword evidence="4" id="KW-0695">RNA-directed DNA polymerase</keyword>
<dbReference type="SMART" id="SM00343">
    <property type="entry name" value="ZnF_C2HC"/>
    <property type="match status" value="1"/>
</dbReference>
<feature type="non-terminal residue" evidence="4">
    <location>
        <position position="1"/>
    </location>
</feature>
<name>A0A6L2MRM2_TANCI</name>
<protein>
    <submittedName>
        <fullName evidence="4">Putative reverse transcriptase domain-containing protein</fullName>
    </submittedName>
</protein>
<dbReference type="GO" id="GO:0008270">
    <property type="term" value="F:zinc ion binding"/>
    <property type="evidence" value="ECO:0007669"/>
    <property type="project" value="UniProtKB-KW"/>
</dbReference>
<evidence type="ECO:0000256" key="1">
    <source>
        <dbReference type="PROSITE-ProRule" id="PRU00047"/>
    </source>
</evidence>
<organism evidence="4">
    <name type="scientific">Tanacetum cinerariifolium</name>
    <name type="common">Dalmatian daisy</name>
    <name type="synonym">Chrysanthemum cinerariifolium</name>
    <dbReference type="NCBI Taxonomy" id="118510"/>
    <lineage>
        <taxon>Eukaryota</taxon>
        <taxon>Viridiplantae</taxon>
        <taxon>Streptophyta</taxon>
        <taxon>Embryophyta</taxon>
        <taxon>Tracheophyta</taxon>
        <taxon>Spermatophyta</taxon>
        <taxon>Magnoliopsida</taxon>
        <taxon>eudicotyledons</taxon>
        <taxon>Gunneridae</taxon>
        <taxon>Pentapetalae</taxon>
        <taxon>asterids</taxon>
        <taxon>campanulids</taxon>
        <taxon>Asterales</taxon>
        <taxon>Asteraceae</taxon>
        <taxon>Asteroideae</taxon>
        <taxon>Anthemideae</taxon>
        <taxon>Anthemidinae</taxon>
        <taxon>Tanacetum</taxon>
    </lineage>
</organism>
<dbReference type="AlphaFoldDB" id="A0A6L2MRM2"/>
<keyword evidence="4" id="KW-0548">Nucleotidyltransferase</keyword>
<evidence type="ECO:0000313" key="4">
    <source>
        <dbReference type="EMBL" id="GEU74994.1"/>
    </source>
</evidence>
<proteinExistence type="predicted"/>
<dbReference type="SUPFAM" id="SSF57756">
    <property type="entry name" value="Retrovirus zinc finger-like domains"/>
    <property type="match status" value="1"/>
</dbReference>
<dbReference type="InterPro" id="IPR043128">
    <property type="entry name" value="Rev_trsase/Diguanyl_cyclase"/>
</dbReference>
<dbReference type="PANTHER" id="PTHR24559:SF427">
    <property type="entry name" value="RNA-DIRECTED DNA POLYMERASE"/>
    <property type="match status" value="1"/>
</dbReference>
<dbReference type="PROSITE" id="PS50878">
    <property type="entry name" value="RT_POL"/>
    <property type="match status" value="1"/>
</dbReference>
<dbReference type="InterPro" id="IPR053134">
    <property type="entry name" value="RNA-dir_DNA_polymerase"/>
</dbReference>
<dbReference type="GO" id="GO:0003676">
    <property type="term" value="F:nucleic acid binding"/>
    <property type="evidence" value="ECO:0007669"/>
    <property type="project" value="InterPro"/>
</dbReference>
<dbReference type="GO" id="GO:0003964">
    <property type="term" value="F:RNA-directed DNA polymerase activity"/>
    <property type="evidence" value="ECO:0007669"/>
    <property type="project" value="UniProtKB-KW"/>
</dbReference>
<evidence type="ECO:0000259" key="2">
    <source>
        <dbReference type="PROSITE" id="PS50158"/>
    </source>
</evidence>
<dbReference type="Pfam" id="PF00098">
    <property type="entry name" value="zf-CCHC"/>
    <property type="match status" value="1"/>
</dbReference>
<keyword evidence="4" id="KW-0808">Transferase</keyword>
<gene>
    <name evidence="4" type="ORF">Tci_046972</name>
</gene>
<dbReference type="Gene3D" id="3.30.70.270">
    <property type="match status" value="1"/>
</dbReference>
<dbReference type="SUPFAM" id="SSF56672">
    <property type="entry name" value="DNA/RNA polymerases"/>
    <property type="match status" value="1"/>
</dbReference>
<dbReference type="InterPro" id="IPR036875">
    <property type="entry name" value="Znf_CCHC_sf"/>
</dbReference>
<accession>A0A6L2MRM2</accession>
<dbReference type="PANTHER" id="PTHR24559">
    <property type="entry name" value="TRANSPOSON TY3-I GAG-POL POLYPROTEIN"/>
    <property type="match status" value="1"/>
</dbReference>
<feature type="domain" description="Reverse transcriptase" evidence="3">
    <location>
        <begin position="67"/>
        <end position="246"/>
    </location>
</feature>
<dbReference type="InterPro" id="IPR000477">
    <property type="entry name" value="RT_dom"/>
</dbReference>
<keyword evidence="1" id="KW-0863">Zinc-finger</keyword>